<dbReference type="PANTHER" id="PTHR43513:SF3">
    <property type="entry name" value="DIHYDROOROTATE DEHYDROGENASE B (NAD(+)), ELECTRON TRANSFER SUBUNIT-RELATED"/>
    <property type="match status" value="1"/>
</dbReference>
<keyword evidence="3" id="KW-0285">Flavoprotein</keyword>
<protein>
    <submittedName>
        <fullName evidence="12">Dihydroorotate dehydrogenase electron transfer subunit</fullName>
    </submittedName>
</protein>
<dbReference type="EMBL" id="JABVEC010000004">
    <property type="protein sequence ID" value="MBC6465442.1"/>
    <property type="molecule type" value="Genomic_DNA"/>
</dbReference>
<evidence type="ECO:0000313" key="13">
    <source>
        <dbReference type="Proteomes" id="UP000805614"/>
    </source>
</evidence>
<dbReference type="PANTHER" id="PTHR43513">
    <property type="entry name" value="DIHYDROOROTATE DEHYDROGENASE B (NAD(+)), ELECTRON TRANSFER SUBUNIT"/>
    <property type="match status" value="1"/>
</dbReference>
<evidence type="ECO:0000256" key="4">
    <source>
        <dbReference type="ARBA" id="ARBA00022714"/>
    </source>
</evidence>
<dbReference type="PROSITE" id="PS51384">
    <property type="entry name" value="FAD_FR"/>
    <property type="match status" value="1"/>
</dbReference>
<organism evidence="12 13">
    <name type="scientific">Actinomadura alba</name>
    <dbReference type="NCBI Taxonomy" id="406431"/>
    <lineage>
        <taxon>Bacteria</taxon>
        <taxon>Bacillati</taxon>
        <taxon>Actinomycetota</taxon>
        <taxon>Actinomycetes</taxon>
        <taxon>Streptosporangiales</taxon>
        <taxon>Thermomonosporaceae</taxon>
        <taxon>Actinomadura</taxon>
    </lineage>
</organism>
<dbReference type="InterPro" id="IPR017927">
    <property type="entry name" value="FAD-bd_FR_type"/>
</dbReference>
<evidence type="ECO:0000256" key="3">
    <source>
        <dbReference type="ARBA" id="ARBA00022630"/>
    </source>
</evidence>
<keyword evidence="13" id="KW-1185">Reference proteome</keyword>
<sequence>MTDVPVQAPGTVLTVRKVEAYHAMTLVAPAVAERFRPGQFVALAVGGEHTSRLRRRCFAVYEVKSDYGGSVEFVFSARDAGTRWLAGRRARDSVDVIGPLGRPFPLPRDPVRCLLVAGGHGGAALFSLADALRRRDCQVHFVLGGADAAHVFGARSAKRVGDTATVITEDGSRGLRGSVGDVLPRVIEGTGAEVVYACGPVATLRSVTAIAADYGIPSQVSVEEFLQENGACGVGLCMTCVLPLIGDDGVTRMVRACADGPVLRGERVRWNDIGTIPLDALGAPRALHLSEGTAEGGEAW</sequence>
<dbReference type="Gene3D" id="3.40.50.80">
    <property type="entry name" value="Nucleotide-binding domain of ferredoxin-NADP reductase (FNR) module"/>
    <property type="match status" value="1"/>
</dbReference>
<evidence type="ECO:0000256" key="9">
    <source>
        <dbReference type="ARBA" id="ARBA00023014"/>
    </source>
</evidence>
<reference evidence="12 13" key="1">
    <citation type="submission" date="2020-06" db="EMBL/GenBank/DDBJ databases">
        <title>Actinomadura xiongansis sp. nov., isolated from soil of Baiyangdian.</title>
        <authorList>
            <person name="Zhang X."/>
        </authorList>
    </citation>
    <scope>NUCLEOTIDE SEQUENCE [LARGE SCALE GENOMIC DNA]</scope>
    <source>
        <strain evidence="12 13">HBUM206468</strain>
    </source>
</reference>
<evidence type="ECO:0000256" key="10">
    <source>
        <dbReference type="ARBA" id="ARBA00034078"/>
    </source>
</evidence>
<gene>
    <name evidence="12" type="ORF">HKK74_08040</name>
</gene>
<dbReference type="Gene3D" id="2.10.240.10">
    <property type="entry name" value="Dihydroorotate dehydrogenase, electron transfer subunit"/>
    <property type="match status" value="1"/>
</dbReference>
<comment type="cofactor">
    <cofactor evidence="10">
        <name>[2Fe-2S] cluster</name>
        <dbReference type="ChEBI" id="CHEBI:190135"/>
    </cofactor>
</comment>
<dbReference type="Proteomes" id="UP000805614">
    <property type="component" value="Unassembled WGS sequence"/>
</dbReference>
<keyword evidence="7" id="KW-0249">Electron transport</keyword>
<dbReference type="PIRSF" id="PIRSF006816">
    <property type="entry name" value="Cyc3_hyd_g"/>
    <property type="match status" value="1"/>
</dbReference>
<keyword evidence="2" id="KW-0813">Transport</keyword>
<comment type="similarity">
    <text evidence="1">Belongs to the PyrK family.</text>
</comment>
<dbReference type="Pfam" id="PF10418">
    <property type="entry name" value="DHODB_Fe-S_bind"/>
    <property type="match status" value="1"/>
</dbReference>
<dbReference type="InterPro" id="IPR019480">
    <property type="entry name" value="Dihydroorotate_DH_Fe-S-bd"/>
</dbReference>
<keyword evidence="6" id="KW-0274">FAD</keyword>
<keyword evidence="4" id="KW-0001">2Fe-2S</keyword>
<evidence type="ECO:0000256" key="2">
    <source>
        <dbReference type="ARBA" id="ARBA00022448"/>
    </source>
</evidence>
<dbReference type="SUPFAM" id="SSF63380">
    <property type="entry name" value="Riboflavin synthase domain-like"/>
    <property type="match status" value="1"/>
</dbReference>
<dbReference type="InterPro" id="IPR037117">
    <property type="entry name" value="Dihydroorotate_DH_ele_sf"/>
</dbReference>
<evidence type="ECO:0000256" key="1">
    <source>
        <dbReference type="ARBA" id="ARBA00006422"/>
    </source>
</evidence>
<proteinExistence type="inferred from homology"/>
<evidence type="ECO:0000256" key="7">
    <source>
        <dbReference type="ARBA" id="ARBA00022982"/>
    </source>
</evidence>
<dbReference type="InterPro" id="IPR050353">
    <property type="entry name" value="PyrK_electron_transfer"/>
</dbReference>
<comment type="caution">
    <text evidence="12">The sequence shown here is derived from an EMBL/GenBank/DDBJ whole genome shotgun (WGS) entry which is preliminary data.</text>
</comment>
<evidence type="ECO:0000256" key="6">
    <source>
        <dbReference type="ARBA" id="ARBA00022827"/>
    </source>
</evidence>
<dbReference type="Gene3D" id="2.40.30.10">
    <property type="entry name" value="Translation factors"/>
    <property type="match status" value="1"/>
</dbReference>
<feature type="domain" description="FAD-binding FR-type" evidence="11">
    <location>
        <begin position="5"/>
        <end position="106"/>
    </location>
</feature>
<evidence type="ECO:0000313" key="12">
    <source>
        <dbReference type="EMBL" id="MBC6465442.1"/>
    </source>
</evidence>
<keyword evidence="9" id="KW-0411">Iron-sulfur</keyword>
<name>A0ABR7LKR4_9ACTN</name>
<evidence type="ECO:0000259" key="11">
    <source>
        <dbReference type="PROSITE" id="PS51384"/>
    </source>
</evidence>
<dbReference type="CDD" id="cd06218">
    <property type="entry name" value="DHOD_e_trans"/>
    <property type="match status" value="1"/>
</dbReference>
<dbReference type="InterPro" id="IPR017938">
    <property type="entry name" value="Riboflavin_synthase-like_b-brl"/>
</dbReference>
<keyword evidence="8" id="KW-0408">Iron</keyword>
<evidence type="ECO:0000256" key="5">
    <source>
        <dbReference type="ARBA" id="ARBA00022723"/>
    </source>
</evidence>
<accession>A0ABR7LKR4</accession>
<keyword evidence="5" id="KW-0479">Metal-binding</keyword>
<dbReference type="SUPFAM" id="SSF52343">
    <property type="entry name" value="Ferredoxin reductase-like, C-terminal NADP-linked domain"/>
    <property type="match status" value="1"/>
</dbReference>
<dbReference type="InterPro" id="IPR039261">
    <property type="entry name" value="FNR_nucleotide-bd"/>
</dbReference>
<evidence type="ECO:0000256" key="8">
    <source>
        <dbReference type="ARBA" id="ARBA00023004"/>
    </source>
</evidence>
<dbReference type="InterPro" id="IPR012165">
    <property type="entry name" value="Cyt_c3_hydrogenase_gsu"/>
</dbReference>